<accession>A0A0C3D102</accession>
<feature type="region of interest" description="Disordered" evidence="1">
    <location>
        <begin position="97"/>
        <end position="123"/>
    </location>
</feature>
<evidence type="ECO:0000313" key="3">
    <source>
        <dbReference type="Proteomes" id="UP000053424"/>
    </source>
</evidence>
<feature type="region of interest" description="Disordered" evidence="1">
    <location>
        <begin position="336"/>
        <end position="362"/>
    </location>
</feature>
<protein>
    <submittedName>
        <fullName evidence="2">Uncharacterized protein</fullName>
    </submittedName>
</protein>
<dbReference type="HOGENOM" id="CLU_765165_0_0_1"/>
<feature type="region of interest" description="Disordered" evidence="1">
    <location>
        <begin position="1"/>
        <end position="26"/>
    </location>
</feature>
<reference evidence="2 3" key="1">
    <citation type="submission" date="2014-04" db="EMBL/GenBank/DDBJ databases">
        <authorList>
            <consortium name="DOE Joint Genome Institute"/>
            <person name="Kuo A."/>
            <person name="Gay G."/>
            <person name="Dore J."/>
            <person name="Kohler A."/>
            <person name="Nagy L.G."/>
            <person name="Floudas D."/>
            <person name="Copeland A."/>
            <person name="Barry K.W."/>
            <person name="Cichocki N."/>
            <person name="Veneault-Fourrey C."/>
            <person name="LaButti K."/>
            <person name="Lindquist E.A."/>
            <person name="Lipzen A."/>
            <person name="Lundell T."/>
            <person name="Morin E."/>
            <person name="Murat C."/>
            <person name="Sun H."/>
            <person name="Tunlid A."/>
            <person name="Henrissat B."/>
            <person name="Grigoriev I.V."/>
            <person name="Hibbett D.S."/>
            <person name="Martin F."/>
            <person name="Nordberg H.P."/>
            <person name="Cantor M.N."/>
            <person name="Hua S.X."/>
        </authorList>
    </citation>
    <scope>NUCLEOTIDE SEQUENCE [LARGE SCALE GENOMIC DNA]</scope>
    <source>
        <strain evidence="3">h7</strain>
    </source>
</reference>
<gene>
    <name evidence="2" type="ORF">M413DRAFT_438930</name>
</gene>
<keyword evidence="3" id="KW-1185">Reference proteome</keyword>
<organism evidence="2 3">
    <name type="scientific">Hebeloma cylindrosporum</name>
    <dbReference type="NCBI Taxonomy" id="76867"/>
    <lineage>
        <taxon>Eukaryota</taxon>
        <taxon>Fungi</taxon>
        <taxon>Dikarya</taxon>
        <taxon>Basidiomycota</taxon>
        <taxon>Agaricomycotina</taxon>
        <taxon>Agaricomycetes</taxon>
        <taxon>Agaricomycetidae</taxon>
        <taxon>Agaricales</taxon>
        <taxon>Agaricineae</taxon>
        <taxon>Hymenogastraceae</taxon>
        <taxon>Hebeloma</taxon>
    </lineage>
</organism>
<dbReference type="EMBL" id="KN831768">
    <property type="protein sequence ID" value="KIM49801.1"/>
    <property type="molecule type" value="Genomic_DNA"/>
</dbReference>
<proteinExistence type="predicted"/>
<evidence type="ECO:0000313" key="2">
    <source>
        <dbReference type="EMBL" id="KIM49801.1"/>
    </source>
</evidence>
<name>A0A0C3D102_HEBCY</name>
<dbReference type="AlphaFoldDB" id="A0A0C3D102"/>
<dbReference type="OrthoDB" id="3068366at2759"/>
<reference evidence="3" key="2">
    <citation type="submission" date="2015-01" db="EMBL/GenBank/DDBJ databases">
        <title>Evolutionary Origins and Diversification of the Mycorrhizal Mutualists.</title>
        <authorList>
            <consortium name="DOE Joint Genome Institute"/>
            <consortium name="Mycorrhizal Genomics Consortium"/>
            <person name="Kohler A."/>
            <person name="Kuo A."/>
            <person name="Nagy L.G."/>
            <person name="Floudas D."/>
            <person name="Copeland A."/>
            <person name="Barry K.W."/>
            <person name="Cichocki N."/>
            <person name="Veneault-Fourrey C."/>
            <person name="LaButti K."/>
            <person name="Lindquist E.A."/>
            <person name="Lipzen A."/>
            <person name="Lundell T."/>
            <person name="Morin E."/>
            <person name="Murat C."/>
            <person name="Riley R."/>
            <person name="Ohm R."/>
            <person name="Sun H."/>
            <person name="Tunlid A."/>
            <person name="Henrissat B."/>
            <person name="Grigoriev I.V."/>
            <person name="Hibbett D.S."/>
            <person name="Martin F."/>
        </authorList>
    </citation>
    <scope>NUCLEOTIDE SEQUENCE [LARGE SCALE GENOMIC DNA]</scope>
    <source>
        <strain evidence="3">h7</strain>
    </source>
</reference>
<feature type="region of interest" description="Disordered" evidence="1">
    <location>
        <begin position="149"/>
        <end position="188"/>
    </location>
</feature>
<feature type="compositionally biased region" description="Polar residues" evidence="1">
    <location>
        <begin position="149"/>
        <end position="187"/>
    </location>
</feature>
<evidence type="ECO:0000256" key="1">
    <source>
        <dbReference type="SAM" id="MobiDB-lite"/>
    </source>
</evidence>
<feature type="compositionally biased region" description="Polar residues" evidence="1">
    <location>
        <begin position="8"/>
        <end position="26"/>
    </location>
</feature>
<dbReference type="Proteomes" id="UP000053424">
    <property type="component" value="Unassembled WGS sequence"/>
</dbReference>
<sequence>MRYHFGSLTPSSQKNRQSRSPLIQRSSPTCTLSLANATASTASNDILRDLDATVVDPPSISMTSLSTVQNAVIPFPTTGKRTHSLLRATAYSPRLTTAVSARESDEACSTDPDPPRKRTRTSALPSLTTRFNRGTSVSIHVFRSTFDSSLPSATSKSTPTSVDDASHSLLGSAQPNHFPSSSNSPTIDSLPLHGVSDATQSVVKPLVRPIPSSRWRHKRPASCESKFVFTFHQALVYGLALRFPTGKPDIANTADNTSSGPLQSGKGGANAYLYLQDAILSQRLRAHLLANGIDAFQETFQGLNSEGEALCLPSITHVVLAYHRLVASLIIRHRSSSNRPRGRDNGRFQRKPSRLSAFGNSD</sequence>